<name>A0ABQ2RD92_9ACTN</name>
<comment type="caution">
    <text evidence="2">The sequence shown here is derived from an EMBL/GenBank/DDBJ whole genome shotgun (WGS) entry which is preliminary data.</text>
</comment>
<gene>
    <name evidence="2" type="ORF">GCM10010140_58800</name>
</gene>
<proteinExistence type="predicted"/>
<dbReference type="EMBL" id="BMQJ01000017">
    <property type="protein sequence ID" value="GGQ20774.1"/>
    <property type="molecule type" value="Genomic_DNA"/>
</dbReference>
<accession>A0ABQ2RD92</accession>
<dbReference type="RefSeq" id="WP_189249703.1">
    <property type="nucleotide sequence ID" value="NZ_BMQJ01000017.1"/>
</dbReference>
<protein>
    <recommendedName>
        <fullName evidence="4">Phage terminase small subunit P27 family</fullName>
    </recommendedName>
</protein>
<evidence type="ECO:0008006" key="4">
    <source>
        <dbReference type="Google" id="ProtNLM"/>
    </source>
</evidence>
<dbReference type="InterPro" id="IPR006448">
    <property type="entry name" value="Phage_term_ssu_P27"/>
</dbReference>
<evidence type="ECO:0000256" key="1">
    <source>
        <dbReference type="SAM" id="MobiDB-lite"/>
    </source>
</evidence>
<feature type="region of interest" description="Disordered" evidence="1">
    <location>
        <begin position="1"/>
        <end position="29"/>
    </location>
</feature>
<sequence length="159" mass="17832">MKPGPKPKPYLQSVREGNPGHRSLSPGVVFPSTEPVEPDWWDLLPGEGEDADRVRVDAREVWHRLCLQLVRSTGLNAFQQDAFVDLCVTGARIRQGERALSIDGPVVQGERGLVRNPWVTVLNQYRAHWRQLLAEFGLTPSAATRIVAPIEEDEDDPFD</sequence>
<dbReference type="Pfam" id="PF05119">
    <property type="entry name" value="Terminase_4"/>
    <property type="match status" value="1"/>
</dbReference>
<evidence type="ECO:0000313" key="2">
    <source>
        <dbReference type="EMBL" id="GGQ20774.1"/>
    </source>
</evidence>
<organism evidence="2 3">
    <name type="scientific">Streptosporangium pseudovulgare</name>
    <dbReference type="NCBI Taxonomy" id="35765"/>
    <lineage>
        <taxon>Bacteria</taxon>
        <taxon>Bacillati</taxon>
        <taxon>Actinomycetota</taxon>
        <taxon>Actinomycetes</taxon>
        <taxon>Streptosporangiales</taxon>
        <taxon>Streptosporangiaceae</taxon>
        <taxon>Streptosporangium</taxon>
    </lineage>
</organism>
<evidence type="ECO:0000313" key="3">
    <source>
        <dbReference type="Proteomes" id="UP000611554"/>
    </source>
</evidence>
<dbReference type="Proteomes" id="UP000611554">
    <property type="component" value="Unassembled WGS sequence"/>
</dbReference>
<keyword evidence="3" id="KW-1185">Reference proteome</keyword>
<reference evidence="3" key="1">
    <citation type="journal article" date="2019" name="Int. J. Syst. Evol. Microbiol.">
        <title>The Global Catalogue of Microorganisms (GCM) 10K type strain sequencing project: providing services to taxonomists for standard genome sequencing and annotation.</title>
        <authorList>
            <consortium name="The Broad Institute Genomics Platform"/>
            <consortium name="The Broad Institute Genome Sequencing Center for Infectious Disease"/>
            <person name="Wu L."/>
            <person name="Ma J."/>
        </authorList>
    </citation>
    <scope>NUCLEOTIDE SEQUENCE [LARGE SCALE GENOMIC DNA]</scope>
    <source>
        <strain evidence="3">JCM 3115</strain>
    </source>
</reference>